<organism evidence="2 3">
    <name type="scientific">Agrobacterium vitis</name>
    <name type="common">Rhizobium vitis</name>
    <dbReference type="NCBI Taxonomy" id="373"/>
    <lineage>
        <taxon>Bacteria</taxon>
        <taxon>Pseudomonadati</taxon>
        <taxon>Pseudomonadota</taxon>
        <taxon>Alphaproteobacteria</taxon>
        <taxon>Hyphomicrobiales</taxon>
        <taxon>Rhizobiaceae</taxon>
        <taxon>Rhizobium/Agrobacterium group</taxon>
        <taxon>Agrobacterium</taxon>
    </lineage>
</organism>
<dbReference type="AlphaFoldDB" id="A0A6L6V8U5"/>
<dbReference type="Gene3D" id="3.30.2000.30">
    <property type="match status" value="1"/>
</dbReference>
<evidence type="ECO:0000313" key="3">
    <source>
        <dbReference type="Proteomes" id="UP000477951"/>
    </source>
</evidence>
<dbReference type="Pfam" id="PF11367">
    <property type="entry name" value="Tail_completion_gp17"/>
    <property type="match status" value="1"/>
</dbReference>
<comment type="caution">
    <text evidence="2">The sequence shown here is derived from an EMBL/GenBank/DDBJ whole genome shotgun (WGS) entry which is preliminary data.</text>
</comment>
<gene>
    <name evidence="2" type="ORF">GOZ90_01330</name>
</gene>
<keyword evidence="1" id="KW-0472">Membrane</keyword>
<protein>
    <submittedName>
        <fullName evidence="2">DUF3168 domain-containing protein</fullName>
    </submittedName>
</protein>
<keyword evidence="1" id="KW-0812">Transmembrane</keyword>
<dbReference type="EMBL" id="WPHR01000001">
    <property type="protein sequence ID" value="MUZ71305.1"/>
    <property type="molecule type" value="Genomic_DNA"/>
</dbReference>
<dbReference type="InterPro" id="IPR021508">
    <property type="entry name" value="Gp17-like"/>
</dbReference>
<proteinExistence type="predicted"/>
<evidence type="ECO:0000256" key="1">
    <source>
        <dbReference type="SAM" id="Phobius"/>
    </source>
</evidence>
<dbReference type="Proteomes" id="UP000477951">
    <property type="component" value="Unassembled WGS sequence"/>
</dbReference>
<name>A0A6L6V8U5_AGRVI</name>
<accession>A0A6L6V8U5</accession>
<feature type="transmembrane region" description="Helical" evidence="1">
    <location>
        <begin position="12"/>
        <end position="30"/>
    </location>
</feature>
<evidence type="ECO:0000313" key="2">
    <source>
        <dbReference type="EMBL" id="MUZ71305.1"/>
    </source>
</evidence>
<keyword evidence="1" id="KW-1133">Transmembrane helix</keyword>
<dbReference type="RefSeq" id="WP_156613229.1">
    <property type="nucleotide sequence ID" value="NZ_WPHR01000001.1"/>
</dbReference>
<reference evidence="2 3" key="1">
    <citation type="submission" date="2019-12" db="EMBL/GenBank/DDBJ databases">
        <title>Whole-genome sequencing of Allorhizobium vitis.</title>
        <authorList>
            <person name="Gan H.M."/>
            <person name="Szegedi E."/>
            <person name="Burr T."/>
            <person name="Savka M.A."/>
        </authorList>
    </citation>
    <scope>NUCLEOTIDE SEQUENCE [LARGE SCALE GENOMIC DNA]</scope>
    <source>
        <strain evidence="2 3">CG516</strain>
    </source>
</reference>
<dbReference type="InterPro" id="IPR053745">
    <property type="entry name" value="Viral_Tail_Comp_sf"/>
</dbReference>
<sequence length="134" mass="14438">MTPHSPVNDLLTVMTAAALADTGIAAIIGADGMKDRRLLRSAQPYLMVGEVTVTDISTDDDGLIEALVNLQAWSSLSRREAESLAAMVRAVLQDTALSLAHARLIALRHIKTVSRREAKTGLYLAELQFRAVIA</sequence>